<keyword evidence="2" id="KW-0808">Transferase</keyword>
<keyword evidence="3" id="KW-1185">Reference proteome</keyword>
<dbReference type="RefSeq" id="WP_348953588.1">
    <property type="nucleotide sequence ID" value="NZ_JBDZYD010000009.1"/>
</dbReference>
<dbReference type="Gene3D" id="3.40.50.720">
    <property type="entry name" value="NAD(P)-binding Rossmann-like Domain"/>
    <property type="match status" value="1"/>
</dbReference>
<reference evidence="2 3" key="1">
    <citation type="submission" date="2024-05" db="EMBL/GenBank/DDBJ databases">
        <authorList>
            <person name="Zhao H."/>
            <person name="Xu Y."/>
            <person name="Lin S."/>
            <person name="Spain J.C."/>
            <person name="Zhou N.-Y."/>
        </authorList>
    </citation>
    <scope>NUCLEOTIDE SEQUENCE [LARGE SCALE GENOMIC DNA]</scope>
    <source>
        <strain evidence="2 3">NEAU-NG30</strain>
    </source>
</reference>
<comment type="caution">
    <text evidence="2">The sequence shown here is derived from an EMBL/GenBank/DDBJ whole genome shotgun (WGS) entry which is preliminary data.</text>
</comment>
<name>A0ABV0LIK8_9PSEU</name>
<evidence type="ECO:0000313" key="3">
    <source>
        <dbReference type="Proteomes" id="UP001440984"/>
    </source>
</evidence>
<dbReference type="SUPFAM" id="SSF69572">
    <property type="entry name" value="Activating enzymes of the ubiquitin-like proteins"/>
    <property type="match status" value="1"/>
</dbReference>
<dbReference type="Pfam" id="PF00899">
    <property type="entry name" value="ThiF"/>
    <property type="match status" value="1"/>
</dbReference>
<sequence>MFLSTADMPPVLLPGHPALLPGLTVLERGPDEIQIGLDPRHGVIAEGLPPALVARLRTLDGSKPVERLLLAEGEHGDRLRTLLRQLTALGLVTDAGRPEGPGLRGETGFWSLRARHHQGAMTELRRAAAVTVHGDGRVAVAVAVLLANAGIGHVDLRVPGEVTEHDLGSGFTDADLGKSRRQALADLLRRVDPRLRVTRLHDRFPDLALLTDAVVPAPEVVADLMDDGVPHLLVRVRDGTGIVGPLVVPGRSSCLRCADLHRTDLDPCWPRVAGQLAGRHQRPDLGAVHACASLAVAQAMRLFSPGGPAPPAWNATLEIDAFDARIRHRGWPPHPRCGCRARSALQETLQET</sequence>
<dbReference type="GO" id="GO:0016779">
    <property type="term" value="F:nucleotidyltransferase activity"/>
    <property type="evidence" value="ECO:0007669"/>
    <property type="project" value="UniProtKB-KW"/>
</dbReference>
<evidence type="ECO:0000259" key="1">
    <source>
        <dbReference type="Pfam" id="PF00899"/>
    </source>
</evidence>
<dbReference type="InterPro" id="IPR000594">
    <property type="entry name" value="ThiF_NAD_FAD-bd"/>
</dbReference>
<dbReference type="Proteomes" id="UP001440984">
    <property type="component" value="Unassembled WGS sequence"/>
</dbReference>
<feature type="domain" description="THIF-type NAD/FAD binding fold" evidence="1">
    <location>
        <begin position="121"/>
        <end position="227"/>
    </location>
</feature>
<accession>A0ABV0LIK8</accession>
<keyword evidence="2" id="KW-0548">Nucleotidyltransferase</keyword>
<dbReference type="EMBL" id="JBDZYD010000009">
    <property type="protein sequence ID" value="MEQ0562141.1"/>
    <property type="molecule type" value="Genomic_DNA"/>
</dbReference>
<evidence type="ECO:0000313" key="2">
    <source>
        <dbReference type="EMBL" id="MEQ0562141.1"/>
    </source>
</evidence>
<gene>
    <name evidence="2" type="ORF">ABJI51_23905</name>
</gene>
<proteinExistence type="predicted"/>
<organism evidence="2 3">
    <name type="scientific">Amycolatopsis melonis</name>
    <dbReference type="NCBI Taxonomy" id="3156488"/>
    <lineage>
        <taxon>Bacteria</taxon>
        <taxon>Bacillati</taxon>
        <taxon>Actinomycetota</taxon>
        <taxon>Actinomycetes</taxon>
        <taxon>Pseudonocardiales</taxon>
        <taxon>Pseudonocardiaceae</taxon>
        <taxon>Amycolatopsis</taxon>
    </lineage>
</organism>
<protein>
    <submittedName>
        <fullName evidence="2">ThiF family adenylyltransferase</fullName>
    </submittedName>
</protein>
<dbReference type="InterPro" id="IPR035985">
    <property type="entry name" value="Ubiquitin-activating_enz"/>
</dbReference>